<proteinExistence type="predicted"/>
<dbReference type="InterPro" id="IPR021878">
    <property type="entry name" value="TgpA_N"/>
</dbReference>
<sequence>MSQPVNPRDQLGLFHTWWLLFAAAVCLAPLAPHLSPWAPFATLGLLAWRAWLVWQHRPLPHKWLLTPITLGTAGATLLSYGTLFGRLAGVSLFAMLVALKLMETRSRRDAVLVVLLCYFLIITQFLFGQGMLSALAMAVQLTIVTAALHGLHSVTPVTWRIRLKTAGVLVAQGLPVMVLLFLLFPRIQGPLWRLPDDKSAAATGLSDTMSPGNIAELSQSADIAFRVTFDSGRPMQSQLYWRGPVLWHFDGRTWHQGWLSNKLPPPHPATQVGAEYNYTVTLEPHRRDWLFAMDLPTRLPDDARLNADYQMLNKGLVAELKRYTVRSATRYRLAATSTEIKRGLQLPANFNPQSIAFAQKLREQHPQPAAAVQAVLRHFNQEQFFYTLQPPILGRDSVDDFLFGSRRGFCEHYAGAFVFLMRAMQIPARVVTGYQGGEYNPVGNYFIIRQSDAHAWAEVWLQDQGWVRVDPTASVARERIEQSLAAALPQSDLLPFTLRGQPEVLRMLRYGLDSMVNRWNQWVVGYDTQRQANLLRQFGIEDMLSARMVGSWLIGGALAGLPVLLWLWLRGRPPRPSPVIGAWQLFRLRLAKLGIHSPPHEGPSHLIERAAATLPQFADAIHDIGRLYLHLRYLSEPDQQRTRELIAKVRQFPPR</sequence>
<feature type="transmembrane region" description="Helical" evidence="1">
    <location>
        <begin position="163"/>
        <end position="184"/>
    </location>
</feature>
<evidence type="ECO:0000313" key="3">
    <source>
        <dbReference type="EMBL" id="MBB5017832.1"/>
    </source>
</evidence>
<evidence type="ECO:0000256" key="1">
    <source>
        <dbReference type="SAM" id="Phobius"/>
    </source>
</evidence>
<comment type="caution">
    <text evidence="3">The sequence shown here is derived from an EMBL/GenBank/DDBJ whole genome shotgun (WGS) entry which is preliminary data.</text>
</comment>
<feature type="transmembrane region" description="Helical" evidence="1">
    <location>
        <begin position="12"/>
        <end position="30"/>
    </location>
</feature>
<keyword evidence="1" id="KW-0812">Transmembrane</keyword>
<dbReference type="InterPro" id="IPR038765">
    <property type="entry name" value="Papain-like_cys_pep_sf"/>
</dbReference>
<dbReference type="RefSeq" id="WP_184036206.1">
    <property type="nucleotide sequence ID" value="NZ_JACHHY010000005.1"/>
</dbReference>
<gene>
    <name evidence="3" type="ORF">HNQ59_001102</name>
</gene>
<keyword evidence="3" id="KW-0378">Hydrolase</keyword>
<dbReference type="PANTHER" id="PTHR42736">
    <property type="entry name" value="PROTEIN-GLUTAMINE GAMMA-GLUTAMYLTRANSFERASE"/>
    <property type="match status" value="1"/>
</dbReference>
<feature type="transmembrane region" description="Helical" evidence="1">
    <location>
        <begin position="110"/>
        <end position="127"/>
    </location>
</feature>
<dbReference type="AlphaFoldDB" id="A0A840MM93"/>
<dbReference type="Pfam" id="PF13559">
    <property type="entry name" value="DUF4129"/>
    <property type="match status" value="1"/>
</dbReference>
<dbReference type="Pfam" id="PF11992">
    <property type="entry name" value="TgpA_N"/>
    <property type="match status" value="1"/>
</dbReference>
<keyword evidence="3" id="KW-0645">Protease</keyword>
<dbReference type="GO" id="GO:0006508">
    <property type="term" value="P:proteolysis"/>
    <property type="evidence" value="ECO:0007669"/>
    <property type="project" value="UniProtKB-KW"/>
</dbReference>
<feature type="transmembrane region" description="Helical" evidence="1">
    <location>
        <begin position="74"/>
        <end position="98"/>
    </location>
</feature>
<dbReference type="Proteomes" id="UP000575898">
    <property type="component" value="Unassembled WGS sequence"/>
</dbReference>
<dbReference type="GO" id="GO:0008233">
    <property type="term" value="F:peptidase activity"/>
    <property type="evidence" value="ECO:0007669"/>
    <property type="project" value="UniProtKB-KW"/>
</dbReference>
<feature type="transmembrane region" description="Helical" evidence="1">
    <location>
        <begin position="133"/>
        <end position="151"/>
    </location>
</feature>
<dbReference type="InterPro" id="IPR052901">
    <property type="entry name" value="Bact_TGase-like"/>
</dbReference>
<reference evidence="3 4" key="1">
    <citation type="submission" date="2020-08" db="EMBL/GenBank/DDBJ databases">
        <title>Genomic Encyclopedia of Type Strains, Phase IV (KMG-IV): sequencing the most valuable type-strain genomes for metagenomic binning, comparative biology and taxonomic classification.</title>
        <authorList>
            <person name="Goeker M."/>
        </authorList>
    </citation>
    <scope>NUCLEOTIDE SEQUENCE [LARGE SCALE GENOMIC DNA]</scope>
    <source>
        <strain evidence="3 4">DSM 27165</strain>
    </source>
</reference>
<keyword evidence="1" id="KW-0472">Membrane</keyword>
<feature type="domain" description="Transglutaminase-like" evidence="2">
    <location>
        <begin position="402"/>
        <end position="473"/>
    </location>
</feature>
<feature type="transmembrane region" description="Helical" evidence="1">
    <location>
        <begin position="549"/>
        <end position="569"/>
    </location>
</feature>
<evidence type="ECO:0000313" key="4">
    <source>
        <dbReference type="Proteomes" id="UP000575898"/>
    </source>
</evidence>
<accession>A0A840MM93</accession>
<dbReference type="InterPro" id="IPR002931">
    <property type="entry name" value="Transglutaminase-like"/>
</dbReference>
<organism evidence="3 4">
    <name type="scientific">Chitinivorax tropicus</name>
    <dbReference type="NCBI Taxonomy" id="714531"/>
    <lineage>
        <taxon>Bacteria</taxon>
        <taxon>Pseudomonadati</taxon>
        <taxon>Pseudomonadota</taxon>
        <taxon>Betaproteobacteria</taxon>
        <taxon>Chitinivorax</taxon>
    </lineage>
</organism>
<dbReference type="Pfam" id="PF01841">
    <property type="entry name" value="Transglut_core"/>
    <property type="match status" value="1"/>
</dbReference>
<protein>
    <submittedName>
        <fullName evidence="3">Transglutaminase-like putative cysteine protease</fullName>
    </submittedName>
</protein>
<dbReference type="InterPro" id="IPR025403">
    <property type="entry name" value="TgpA-like_C"/>
</dbReference>
<keyword evidence="1" id="KW-1133">Transmembrane helix</keyword>
<dbReference type="PANTHER" id="PTHR42736:SF1">
    <property type="entry name" value="PROTEIN-GLUTAMINE GAMMA-GLUTAMYLTRANSFERASE"/>
    <property type="match status" value="1"/>
</dbReference>
<dbReference type="SUPFAM" id="SSF54001">
    <property type="entry name" value="Cysteine proteinases"/>
    <property type="match status" value="1"/>
</dbReference>
<evidence type="ECO:0000259" key="2">
    <source>
        <dbReference type="SMART" id="SM00460"/>
    </source>
</evidence>
<dbReference type="EMBL" id="JACHHY010000005">
    <property type="protein sequence ID" value="MBB5017832.1"/>
    <property type="molecule type" value="Genomic_DNA"/>
</dbReference>
<dbReference type="SMART" id="SM00460">
    <property type="entry name" value="TGc"/>
    <property type="match status" value="1"/>
</dbReference>
<keyword evidence="4" id="KW-1185">Reference proteome</keyword>
<dbReference type="Gene3D" id="3.10.620.30">
    <property type="match status" value="1"/>
</dbReference>
<name>A0A840MM93_9PROT</name>